<dbReference type="GO" id="GO:0005975">
    <property type="term" value="P:carbohydrate metabolic process"/>
    <property type="evidence" value="ECO:0007669"/>
    <property type="project" value="UniProtKB-ARBA"/>
</dbReference>
<feature type="region of interest" description="Disordered" evidence="4">
    <location>
        <begin position="1684"/>
        <end position="1705"/>
    </location>
</feature>
<dbReference type="EMBL" id="DXBM01000060">
    <property type="protein sequence ID" value="HIZ46795.1"/>
    <property type="molecule type" value="Genomic_DNA"/>
</dbReference>
<organism evidence="8 9">
    <name type="scientific">Candidatus Olsenella pullistercoris</name>
    <dbReference type="NCBI Taxonomy" id="2838712"/>
    <lineage>
        <taxon>Bacteria</taxon>
        <taxon>Bacillati</taxon>
        <taxon>Actinomycetota</taxon>
        <taxon>Coriobacteriia</taxon>
        <taxon>Coriobacteriales</taxon>
        <taxon>Atopobiaceae</taxon>
        <taxon>Olsenella</taxon>
    </lineage>
</organism>
<feature type="transmembrane region" description="Helical" evidence="5">
    <location>
        <begin position="1668"/>
        <end position="1689"/>
    </location>
</feature>
<proteinExistence type="inferred from homology"/>
<evidence type="ECO:0000256" key="1">
    <source>
        <dbReference type="ARBA" id="ARBA00007257"/>
    </source>
</evidence>
<dbReference type="NCBIfam" id="NF033903">
    <property type="entry name" value="VaFE_rpt"/>
    <property type="match status" value="4"/>
</dbReference>
<reference evidence="8" key="1">
    <citation type="journal article" date="2021" name="PeerJ">
        <title>Extensive microbial diversity within the chicken gut microbiome revealed by metagenomics and culture.</title>
        <authorList>
            <person name="Gilroy R."/>
            <person name="Ravi A."/>
            <person name="Getino M."/>
            <person name="Pursley I."/>
            <person name="Horton D.L."/>
            <person name="Alikhan N.F."/>
            <person name="Baker D."/>
            <person name="Gharbi K."/>
            <person name="Hall N."/>
            <person name="Watson M."/>
            <person name="Adriaenssens E.M."/>
            <person name="Foster-Nyarko E."/>
            <person name="Jarju S."/>
            <person name="Secka A."/>
            <person name="Antonio M."/>
            <person name="Oren A."/>
            <person name="Chaudhuri R.R."/>
            <person name="La Ragione R."/>
            <person name="Hildebrand F."/>
            <person name="Pallen M.J."/>
        </authorList>
    </citation>
    <scope>NUCLEOTIDE SEQUENCE</scope>
    <source>
        <strain evidence="8">ChiHjej12B11-14209</strain>
    </source>
</reference>
<evidence type="ECO:0000313" key="9">
    <source>
        <dbReference type="Proteomes" id="UP000824062"/>
    </source>
</evidence>
<feature type="domain" description="SpaA-like prealbumin fold" evidence="6">
    <location>
        <begin position="644"/>
        <end position="726"/>
    </location>
</feature>
<comment type="caution">
    <text evidence="8">The sequence shown here is derived from an EMBL/GenBank/DDBJ whole genome shotgun (WGS) entry which is preliminary data.</text>
</comment>
<name>A0A9D2F0Q7_9ACTN</name>
<feature type="domain" description="SpaA-like prealbumin fold" evidence="6">
    <location>
        <begin position="273"/>
        <end position="336"/>
    </location>
</feature>
<evidence type="ECO:0000256" key="3">
    <source>
        <dbReference type="ARBA" id="ARBA00022729"/>
    </source>
</evidence>
<feature type="domain" description="SpaA-like prealbumin fold" evidence="6">
    <location>
        <begin position="528"/>
        <end position="615"/>
    </location>
</feature>
<evidence type="ECO:0000256" key="4">
    <source>
        <dbReference type="SAM" id="MobiDB-lite"/>
    </source>
</evidence>
<evidence type="ECO:0000256" key="2">
    <source>
        <dbReference type="ARBA" id="ARBA00022525"/>
    </source>
</evidence>
<keyword evidence="2" id="KW-0964">Secreted</keyword>
<dbReference type="Gene3D" id="2.60.40.3930">
    <property type="match status" value="4"/>
</dbReference>
<dbReference type="InterPro" id="IPR013783">
    <property type="entry name" value="Ig-like_fold"/>
</dbReference>
<reference evidence="8" key="2">
    <citation type="submission" date="2021-04" db="EMBL/GenBank/DDBJ databases">
        <authorList>
            <person name="Gilroy R."/>
        </authorList>
    </citation>
    <scope>NUCLEOTIDE SEQUENCE</scope>
    <source>
        <strain evidence="8">ChiHjej12B11-14209</strain>
    </source>
</reference>
<dbReference type="PANTHER" id="PTHR36108:SF13">
    <property type="entry name" value="COLOSSIN-B-RELATED"/>
    <property type="match status" value="1"/>
</dbReference>
<keyword evidence="5" id="KW-0472">Membrane</keyword>
<feature type="domain" description="SpaA-like prealbumin fold" evidence="6">
    <location>
        <begin position="755"/>
        <end position="839"/>
    </location>
</feature>
<feature type="compositionally biased region" description="Basic residues" evidence="4">
    <location>
        <begin position="1689"/>
        <end position="1705"/>
    </location>
</feature>
<feature type="domain" description="T-Q ester bond containing" evidence="7">
    <location>
        <begin position="1152"/>
        <end position="1268"/>
    </location>
</feature>
<accession>A0A9D2F0Q7</accession>
<keyword evidence="3" id="KW-0732">Signal</keyword>
<dbReference type="Gene3D" id="2.60.40.10">
    <property type="entry name" value="Immunoglobulins"/>
    <property type="match status" value="6"/>
</dbReference>
<dbReference type="InterPro" id="IPR041033">
    <property type="entry name" value="SpaA_PFL_dom_1"/>
</dbReference>
<evidence type="ECO:0000259" key="7">
    <source>
        <dbReference type="Pfam" id="PF18202"/>
    </source>
</evidence>
<dbReference type="Proteomes" id="UP000824062">
    <property type="component" value="Unassembled WGS sequence"/>
</dbReference>
<sequence>MRHHRKPRERTGDRRGPRARRPVRREGRWPRELRRRGVAALLAAVLALGNLLSFAGLMPTAAHAAPDSIRMEGFSGDGDVGYFIFETTQGHAICANAQTKDPEVGDTFTGPTPITKMSASDLSGVDPYAYAYFCAFAPLGGSYNDYGFQGSDANRGAATFVANVLLQGGSVNERGQLAWADGTLVSTNDIYTSRSDNHVLQGELPKIEALVSDARAHAGQSGWWDGSATYWRNSSSDQRQNLITFSPVTKTGGITLEKASAEPSVTEGNDLYDLSGAVYGVYSDEACTTEVGRMETDATGHASIDGLPEASYWVHEISAPPTFLKDEAVHPVSVGAGVSATLRVSDVPVASSTDLVVQKVDPEGTALGSWDAQGNATLEHAQFTVRFYEGHYADAASLPKSADRTWVIETREKDGLVRARLGGDWLVSGDAFYATTEDGLAVLPLGTLTVQETRAPAGYELTDGSVHLAQVVANEGATGGAAVVKLGAWPETFDQRDAGAGLAVEDRVLTGGISVPKIDHELKEGVAQGDATLEGAVIGIYNASERAIEFEGSLVQPGGRVTGIETNAEGVASTAADALPYGTYVLKEEEPPEGYLLNETWNPTVSVQKGGVVVEAEQLEDPVVTGSGTVTKVDAETLAATPQGDAALADAEITIWNRSEAAVLVDGVLYQPDDVVARIHTSEKGGATSAELPYGTYEARETGASEGYLVNEDWAASFEIREDGEVVRLDDLPEPIVRGGVRVRKADAELGTSEAQGDATLAGAEITIYNESRLPVIVNGETFGVGEAVMTLVTDESGEASTEPNALPYGTYTVRETRAPAGYNLNEEWAETFQIRAQGQMADLTGPERAVADDVIRGGVAVSKLDRELLADRYGIDLDEESVADLGDAEHDPGSDVEDAGRALGSATLGGAEIEITNRSAHAVRVEGQDYEPGAVVHTMVTDEKGECATTADLLPYGTYELTESAPSEGYLVNEGWSLTFSVRKDGRLYDFREDEDDSLDEQAVRGDLHLQKKDEDSQASLAGVPFKVTSQTTGEWHLVVTDENGMADTSSEWSGHSSSTNASDAALLADGTIDESKLDASAGVWFTGLGDAETDPCDALGALPYDTYDVEELRCAANEGRRLVSTTVTVSRNGANLDLGTFDDKADDVAIETTLSWGDGRSRSVPATGELTLTDEVRFEGLRRGHEYRLESELHAFDATGTDLGVVASAETSFSPSLTSGSQDVSLTLDASGLAGTRLVAYERLYDGDELVASHEDPDDRDQTVWVPGVTTTLLSNVTAAHDAPSHADSVVTDTVALTGLVPGERYEVAGTLRTVEASDDGSLVAGEELARASADVVAEAEHMEVQLRFALDASELAGRTVNAAEALFANGEVVATHDDVTDEGQSVRLPGIATQARNAATDGPTSPDEGEQALIDTVSLSNLLVGEEYVLRSSAHAREELEDGTTTDGGALEGATVETSFTATERDMTLEVEIPYDAGELSGRAAVAFEELYRDDVLLAMHADVDDPGQTLTVPDVRTTAAAEDGSQELTAAADQTITDRVEMEGLVPGVTYELTASLHARGTGEDGSSVDLGPVAGASGEPVEASTTFVAEGSEAVVEMELPVEAGGLANAASVVVFEELRSGDVTLARHADIADKGQTLDVVTPPEEPPAVPGEPGLPSAGEMASAAGALGLAGAALVAGGAAWRRRRGRQKLERRRLRR</sequence>
<protein>
    <submittedName>
        <fullName evidence="8">VaFE repeat-containing surface-anchored protein</fullName>
    </submittedName>
</protein>
<keyword evidence="5" id="KW-0812">Transmembrane</keyword>
<dbReference type="InterPro" id="IPR041100">
    <property type="entry name" value="TQ"/>
</dbReference>
<evidence type="ECO:0000313" key="8">
    <source>
        <dbReference type="EMBL" id="HIZ46795.1"/>
    </source>
</evidence>
<feature type="domain" description="T-Q ester bond containing" evidence="7">
    <location>
        <begin position="1269"/>
        <end position="1390"/>
    </location>
</feature>
<comment type="similarity">
    <text evidence="1">Belongs to the serine-aspartate repeat-containing protein (SDr) family.</text>
</comment>
<evidence type="ECO:0000256" key="5">
    <source>
        <dbReference type="SAM" id="Phobius"/>
    </source>
</evidence>
<keyword evidence="5" id="KW-1133">Transmembrane helix</keyword>
<dbReference type="Pfam" id="PF17802">
    <property type="entry name" value="SpaA"/>
    <property type="match status" value="5"/>
</dbReference>
<gene>
    <name evidence="8" type="ORF">IAA19_07250</name>
</gene>
<feature type="compositionally biased region" description="Low complexity" evidence="4">
    <location>
        <begin position="1658"/>
        <end position="1667"/>
    </location>
</feature>
<feature type="domain" description="T-Q ester bond containing" evidence="7">
    <location>
        <begin position="1392"/>
        <end position="1516"/>
    </location>
</feature>
<feature type="region of interest" description="Disordered" evidence="4">
    <location>
        <begin position="1"/>
        <end position="27"/>
    </location>
</feature>
<dbReference type="PANTHER" id="PTHR36108">
    <property type="entry name" value="COLOSSIN-B-RELATED"/>
    <property type="match status" value="1"/>
</dbReference>
<feature type="domain" description="T-Q ester bond containing" evidence="7">
    <location>
        <begin position="1517"/>
        <end position="1645"/>
    </location>
</feature>
<feature type="domain" description="SpaA-like prealbumin fold" evidence="6">
    <location>
        <begin position="907"/>
        <end position="987"/>
    </location>
</feature>
<evidence type="ECO:0000259" key="6">
    <source>
        <dbReference type="Pfam" id="PF17802"/>
    </source>
</evidence>
<feature type="region of interest" description="Disordered" evidence="4">
    <location>
        <begin position="1648"/>
        <end position="1667"/>
    </location>
</feature>
<dbReference type="Pfam" id="PF18202">
    <property type="entry name" value="TQ"/>
    <property type="match status" value="4"/>
</dbReference>